<keyword evidence="11" id="KW-1185">Reference proteome</keyword>
<evidence type="ECO:0000256" key="7">
    <source>
        <dbReference type="SAM" id="MobiDB-lite"/>
    </source>
</evidence>
<dbReference type="InterPro" id="IPR019762">
    <property type="entry name" value="Dynamin_GTPase_CS"/>
</dbReference>
<dbReference type="Pfam" id="PF00350">
    <property type="entry name" value="Dynamin_N"/>
    <property type="match status" value="1"/>
</dbReference>
<dbReference type="Pfam" id="PF01031">
    <property type="entry name" value="Dynamin_M"/>
    <property type="match status" value="1"/>
</dbReference>
<dbReference type="InterPro" id="IPR020850">
    <property type="entry name" value="GED_dom"/>
</dbReference>
<dbReference type="GO" id="GO:0005525">
    <property type="term" value="F:GTP binding"/>
    <property type="evidence" value="ECO:0007669"/>
    <property type="project" value="UniProtKB-KW"/>
</dbReference>
<comment type="similarity">
    <text evidence="6">Belongs to the TRAFAC class dynamin-like GTPase superfamily. Dynamin/Fzo/YdjA family.</text>
</comment>
<feature type="region of interest" description="Disordered" evidence="7">
    <location>
        <begin position="738"/>
        <end position="759"/>
    </location>
</feature>
<dbReference type="PRINTS" id="PR00195">
    <property type="entry name" value="DYNAMIN"/>
</dbReference>
<dbReference type="EMBL" id="JACAZI010000033">
    <property type="protein sequence ID" value="KAF7330493.1"/>
    <property type="molecule type" value="Genomic_DNA"/>
</dbReference>
<evidence type="ECO:0000256" key="4">
    <source>
        <dbReference type="ARBA" id="ARBA00023134"/>
    </source>
</evidence>
<dbReference type="InterPro" id="IPR000375">
    <property type="entry name" value="Dynamin_stalk"/>
</dbReference>
<dbReference type="PANTHER" id="PTHR11566:SF212">
    <property type="entry name" value="DYNAMIN"/>
    <property type="match status" value="1"/>
</dbReference>
<dbReference type="PROSITE" id="PS51718">
    <property type="entry name" value="G_DYNAMIN_2"/>
    <property type="match status" value="1"/>
</dbReference>
<comment type="caution">
    <text evidence="10">The sequence shown here is derived from an EMBL/GenBank/DDBJ whole genome shotgun (WGS) entry which is preliminary data.</text>
</comment>
<evidence type="ECO:0000313" key="10">
    <source>
        <dbReference type="EMBL" id="KAF7330493.1"/>
    </source>
</evidence>
<gene>
    <name evidence="10" type="ORF">MVEN_02488700</name>
</gene>
<comment type="catalytic activity">
    <reaction evidence="5">
        <text>GTP + H2O = GDP + phosphate + H(+)</text>
        <dbReference type="Rhea" id="RHEA:19669"/>
        <dbReference type="ChEBI" id="CHEBI:15377"/>
        <dbReference type="ChEBI" id="CHEBI:15378"/>
        <dbReference type="ChEBI" id="CHEBI:37565"/>
        <dbReference type="ChEBI" id="CHEBI:43474"/>
        <dbReference type="ChEBI" id="CHEBI:58189"/>
        <dbReference type="EC" id="3.6.5.5"/>
    </reaction>
</comment>
<dbReference type="InterPro" id="IPR022812">
    <property type="entry name" value="Dynamin"/>
</dbReference>
<dbReference type="OrthoDB" id="5061070at2759"/>
<dbReference type="Pfam" id="PF24550">
    <property type="entry name" value="LIS_MGM1"/>
    <property type="match status" value="1"/>
</dbReference>
<evidence type="ECO:0000256" key="6">
    <source>
        <dbReference type="RuleBase" id="RU003932"/>
    </source>
</evidence>
<dbReference type="GO" id="GO:0008017">
    <property type="term" value="F:microtubule binding"/>
    <property type="evidence" value="ECO:0007669"/>
    <property type="project" value="TreeGrafter"/>
</dbReference>
<feature type="region of interest" description="Disordered" evidence="7">
    <location>
        <begin position="191"/>
        <end position="213"/>
    </location>
</feature>
<dbReference type="InterPro" id="IPR030381">
    <property type="entry name" value="G_DYNAMIN_dom"/>
</dbReference>
<keyword evidence="2 6" id="KW-0547">Nucleotide-binding</keyword>
<evidence type="ECO:0000259" key="9">
    <source>
        <dbReference type="PROSITE" id="PS51718"/>
    </source>
</evidence>
<dbReference type="EC" id="3.6.5.5" evidence="1"/>
<dbReference type="GO" id="GO:0005737">
    <property type="term" value="C:cytoplasm"/>
    <property type="evidence" value="ECO:0007669"/>
    <property type="project" value="TreeGrafter"/>
</dbReference>
<name>A0A8H7CCI4_9AGAR</name>
<feature type="compositionally biased region" description="Basic and acidic residues" evidence="7">
    <location>
        <begin position="163"/>
        <end position="179"/>
    </location>
</feature>
<dbReference type="PROSITE" id="PS51388">
    <property type="entry name" value="GED"/>
    <property type="match status" value="1"/>
</dbReference>
<protein>
    <recommendedName>
        <fullName evidence="1">dynamin GTPase</fullName>
        <ecNumber evidence="1">3.6.5.5</ecNumber>
    </recommendedName>
</protein>
<proteinExistence type="inferred from homology"/>
<dbReference type="InterPro" id="IPR001401">
    <property type="entry name" value="Dynamin_GTPase"/>
</dbReference>
<sequence>MYPAVRRKIPSLFPTSKVVTYGLNASRRLAESPRPVHRQFTTFFASGSLRQRYAHPSPAALRNMHVRAISYASIPRFVARAFRVPIAGATIGAGSFGYANYKFEEFRKTSTAWMNSVQDTATDILDSASDGLKSVSSAVSSIQTPDFLKEIFAARKEKRRRRANEDGNEQKDSNERPPTDEAAIAALVAATMSSPSEPKTKSEDQGSNERQNGLMNLTRKLIEIRTMLLSIDQSDTLKLPSIVVIGSQSSGKSSVLEAIVGHEFLPKGNNMVTRRPIELTLVHTYSTDGKTPVEYGEFPALGLGKITDFAAIQRTLTDLNLANPSTCGYTPPNVPDLTLIDLPGYIQLASLDQPDSLKEKIAALCEKYIREPNIVLAVCAADVDLANSPALRASRKVDPLGLRTLGVITKMDLVPPEQGASILAGNRYPLHLGYVGVVTKGTKRSKKDSTAVTVQNEYFRANSEVFGSTTSLMVGTDTLRRRLMEVLESSMASSLHGITNAVQLELEEATYQFKVQYNDQRITAESYVAETMDALKLRFKEFTQQFRRPVIREKLKGMLDDKVMDVLEQLYWLDKRAPELGTIAADPRLKPEDIEPYWRHKLEAASSLLTKSGVGRDSTLLVADGLRALIDSIASGEPFTFHPRAAERLIQFSHTILRDRIGVASDQVENCIKPFKYEIEVEDREWEQGRERAIDLFEKEVTMCETKLKEIRKKVGGSRRLGGLVNYVKSLEEKEKEKKAKRLEGAPAEESEDQTPESYRYPPAQILDARHAILYTDRLGILRLRLAALRSKRCRAGPHSDVFCPEAFLNVVADKLAYTSAMFISIELLDQFFYQFPREIDSRLLYDLDPKEIVEFARENPVVRRHLDLQGRKDKLEEVMKQLNSLSTLRADPQAAPRRHRGLFGSMF</sequence>
<dbReference type="PROSITE" id="PS00410">
    <property type="entry name" value="G_DYNAMIN_1"/>
    <property type="match status" value="1"/>
</dbReference>
<dbReference type="InterPro" id="IPR056495">
    <property type="entry name" value="LIS_MGM1"/>
</dbReference>
<dbReference type="SUPFAM" id="SSF52540">
    <property type="entry name" value="P-loop containing nucleoside triphosphate hydrolases"/>
    <property type="match status" value="1"/>
</dbReference>
<dbReference type="Proteomes" id="UP000620124">
    <property type="component" value="Unassembled WGS sequence"/>
</dbReference>
<keyword evidence="3" id="KW-0378">Hydrolase</keyword>
<dbReference type="GO" id="GO:0003924">
    <property type="term" value="F:GTPase activity"/>
    <property type="evidence" value="ECO:0007669"/>
    <property type="project" value="InterPro"/>
</dbReference>
<feature type="region of interest" description="Disordered" evidence="7">
    <location>
        <begin position="158"/>
        <end position="179"/>
    </location>
</feature>
<accession>A0A8H7CCI4</accession>
<reference evidence="10" key="1">
    <citation type="submission" date="2020-05" db="EMBL/GenBank/DDBJ databases">
        <title>Mycena genomes resolve the evolution of fungal bioluminescence.</title>
        <authorList>
            <person name="Tsai I.J."/>
        </authorList>
    </citation>
    <scope>NUCLEOTIDE SEQUENCE</scope>
    <source>
        <strain evidence="10">CCC161011</strain>
    </source>
</reference>
<dbReference type="SMART" id="SM00053">
    <property type="entry name" value="DYNc"/>
    <property type="match status" value="1"/>
</dbReference>
<dbReference type="InterPro" id="IPR027417">
    <property type="entry name" value="P-loop_NTPase"/>
</dbReference>
<evidence type="ECO:0000313" key="11">
    <source>
        <dbReference type="Proteomes" id="UP000620124"/>
    </source>
</evidence>
<dbReference type="PANTHER" id="PTHR11566">
    <property type="entry name" value="DYNAMIN"/>
    <property type="match status" value="1"/>
</dbReference>
<evidence type="ECO:0000259" key="8">
    <source>
        <dbReference type="PROSITE" id="PS51388"/>
    </source>
</evidence>
<dbReference type="GO" id="GO:0005886">
    <property type="term" value="C:plasma membrane"/>
    <property type="evidence" value="ECO:0007669"/>
    <property type="project" value="TreeGrafter"/>
</dbReference>
<feature type="domain" description="GED" evidence="8">
    <location>
        <begin position="798"/>
        <end position="891"/>
    </location>
</feature>
<evidence type="ECO:0000256" key="1">
    <source>
        <dbReference type="ARBA" id="ARBA00011980"/>
    </source>
</evidence>
<feature type="domain" description="Dynamin-type G" evidence="9">
    <location>
        <begin position="236"/>
        <end position="496"/>
    </location>
</feature>
<organism evidence="10 11">
    <name type="scientific">Mycena venus</name>
    <dbReference type="NCBI Taxonomy" id="2733690"/>
    <lineage>
        <taxon>Eukaryota</taxon>
        <taxon>Fungi</taxon>
        <taxon>Dikarya</taxon>
        <taxon>Basidiomycota</taxon>
        <taxon>Agaricomycotina</taxon>
        <taxon>Agaricomycetes</taxon>
        <taxon>Agaricomycetidae</taxon>
        <taxon>Agaricales</taxon>
        <taxon>Marasmiineae</taxon>
        <taxon>Mycenaceae</taxon>
        <taxon>Mycena</taxon>
    </lineage>
</organism>
<evidence type="ECO:0000256" key="5">
    <source>
        <dbReference type="ARBA" id="ARBA00048040"/>
    </source>
</evidence>
<evidence type="ECO:0000256" key="3">
    <source>
        <dbReference type="ARBA" id="ARBA00022801"/>
    </source>
</evidence>
<evidence type="ECO:0000256" key="2">
    <source>
        <dbReference type="ARBA" id="ARBA00022741"/>
    </source>
</evidence>
<dbReference type="InterPro" id="IPR045063">
    <property type="entry name" value="Dynamin_N"/>
</dbReference>
<dbReference type="Gene3D" id="3.40.50.300">
    <property type="entry name" value="P-loop containing nucleotide triphosphate hydrolases"/>
    <property type="match status" value="1"/>
</dbReference>
<dbReference type="CDD" id="cd08771">
    <property type="entry name" value="DLP_1"/>
    <property type="match status" value="1"/>
</dbReference>
<dbReference type="GO" id="GO:0005874">
    <property type="term" value="C:microtubule"/>
    <property type="evidence" value="ECO:0007669"/>
    <property type="project" value="TreeGrafter"/>
</dbReference>
<keyword evidence="4 6" id="KW-0342">GTP-binding</keyword>
<dbReference type="GO" id="GO:0031623">
    <property type="term" value="P:receptor internalization"/>
    <property type="evidence" value="ECO:0007669"/>
    <property type="project" value="TreeGrafter"/>
</dbReference>
<dbReference type="AlphaFoldDB" id="A0A8H7CCI4"/>